<evidence type="ECO:0000313" key="2">
    <source>
        <dbReference type="Proteomes" id="UP000236291"/>
    </source>
</evidence>
<dbReference type="AlphaFoldDB" id="A0A2K3ME36"/>
<dbReference type="EMBL" id="ASHM01058514">
    <property type="protein sequence ID" value="PNX89053.1"/>
    <property type="molecule type" value="Genomic_DNA"/>
</dbReference>
<protein>
    <submittedName>
        <fullName evidence="1">Uncharacterized protein</fullName>
    </submittedName>
</protein>
<organism evidence="1 2">
    <name type="scientific">Trifolium pratense</name>
    <name type="common">Red clover</name>
    <dbReference type="NCBI Taxonomy" id="57577"/>
    <lineage>
        <taxon>Eukaryota</taxon>
        <taxon>Viridiplantae</taxon>
        <taxon>Streptophyta</taxon>
        <taxon>Embryophyta</taxon>
        <taxon>Tracheophyta</taxon>
        <taxon>Spermatophyta</taxon>
        <taxon>Magnoliopsida</taxon>
        <taxon>eudicotyledons</taxon>
        <taxon>Gunneridae</taxon>
        <taxon>Pentapetalae</taxon>
        <taxon>rosids</taxon>
        <taxon>fabids</taxon>
        <taxon>Fabales</taxon>
        <taxon>Fabaceae</taxon>
        <taxon>Papilionoideae</taxon>
        <taxon>50 kb inversion clade</taxon>
        <taxon>NPAAA clade</taxon>
        <taxon>Hologalegina</taxon>
        <taxon>IRL clade</taxon>
        <taxon>Trifolieae</taxon>
        <taxon>Trifolium</taxon>
    </lineage>
</organism>
<reference evidence="1 2" key="1">
    <citation type="journal article" date="2014" name="Am. J. Bot.">
        <title>Genome assembly and annotation for red clover (Trifolium pratense; Fabaceae).</title>
        <authorList>
            <person name="Istvanek J."/>
            <person name="Jaros M."/>
            <person name="Krenek A."/>
            <person name="Repkova J."/>
        </authorList>
    </citation>
    <scope>NUCLEOTIDE SEQUENCE [LARGE SCALE GENOMIC DNA]</scope>
    <source>
        <strain evidence="2">cv. Tatra</strain>
        <tissue evidence="1">Young leaves</tissue>
    </source>
</reference>
<evidence type="ECO:0000313" key="1">
    <source>
        <dbReference type="EMBL" id="PNX89053.1"/>
    </source>
</evidence>
<gene>
    <name evidence="1" type="ORF">L195_g045170</name>
</gene>
<dbReference type="Proteomes" id="UP000236291">
    <property type="component" value="Unassembled WGS sequence"/>
</dbReference>
<feature type="non-terminal residue" evidence="1">
    <location>
        <position position="60"/>
    </location>
</feature>
<proteinExistence type="predicted"/>
<name>A0A2K3ME36_TRIPR</name>
<reference evidence="1 2" key="2">
    <citation type="journal article" date="2017" name="Front. Plant Sci.">
        <title>Gene Classification and Mining of Molecular Markers Useful in Red Clover (Trifolium pratense) Breeding.</title>
        <authorList>
            <person name="Istvanek J."/>
            <person name="Dluhosova J."/>
            <person name="Dluhos P."/>
            <person name="Patkova L."/>
            <person name="Nedelnik J."/>
            <person name="Repkova J."/>
        </authorList>
    </citation>
    <scope>NUCLEOTIDE SEQUENCE [LARGE SCALE GENOMIC DNA]</scope>
    <source>
        <strain evidence="2">cv. Tatra</strain>
        <tissue evidence="1">Young leaves</tissue>
    </source>
</reference>
<sequence>MMGQTLFLKTLELSFSARDVEGIILHDNDPFVIQGSIGGSNGPYYVVHHLRRKRKCEDSE</sequence>
<accession>A0A2K3ME36</accession>
<comment type="caution">
    <text evidence="1">The sequence shown here is derived from an EMBL/GenBank/DDBJ whole genome shotgun (WGS) entry which is preliminary data.</text>
</comment>